<feature type="compositionally biased region" description="Gly residues" evidence="1">
    <location>
        <begin position="149"/>
        <end position="160"/>
    </location>
</feature>
<gene>
    <name evidence="2" type="ORF">HRJ53_25475</name>
</gene>
<evidence type="ECO:0000256" key="1">
    <source>
        <dbReference type="SAM" id="MobiDB-lite"/>
    </source>
</evidence>
<keyword evidence="3" id="KW-1185">Reference proteome</keyword>
<feature type="compositionally biased region" description="Basic and acidic residues" evidence="1">
    <location>
        <begin position="17"/>
        <end position="44"/>
    </location>
</feature>
<dbReference type="EMBL" id="JACDQQ010002459">
    <property type="protein sequence ID" value="MBA0088350.1"/>
    <property type="molecule type" value="Genomic_DNA"/>
</dbReference>
<proteinExistence type="predicted"/>
<sequence>MRGAVSGDGKLRGNRQLVDRYNEAKRGGKEESYEPESKSKLGEKKQKRPKNVGGESGGEHAASQHDEIKQIHDEHGAAVSHHIHRTHQGYASTTHHEDGHVHGPVDHATLGEAHEHGGHAFGEDTEHMGDRLPDDQEISEEAEDNQSHGGMGGDRVGYLG</sequence>
<name>A0A7V8SZD5_9BACT</name>
<feature type="compositionally biased region" description="Basic and acidic residues" evidence="1">
    <location>
        <begin position="112"/>
        <end position="134"/>
    </location>
</feature>
<accession>A0A7V8SZD5</accession>
<feature type="compositionally biased region" description="Acidic residues" evidence="1">
    <location>
        <begin position="135"/>
        <end position="144"/>
    </location>
</feature>
<evidence type="ECO:0000313" key="2">
    <source>
        <dbReference type="EMBL" id="MBA0088350.1"/>
    </source>
</evidence>
<feature type="compositionally biased region" description="Basic and acidic residues" evidence="1">
    <location>
        <begin position="62"/>
        <end position="76"/>
    </location>
</feature>
<feature type="region of interest" description="Disordered" evidence="1">
    <location>
        <begin position="1"/>
        <end position="160"/>
    </location>
</feature>
<comment type="caution">
    <text evidence="2">The sequence shown here is derived from an EMBL/GenBank/DDBJ whole genome shotgun (WGS) entry which is preliminary data.</text>
</comment>
<organism evidence="2 3">
    <name type="scientific">Candidatus Acidiferrum panamense</name>
    <dbReference type="NCBI Taxonomy" id="2741543"/>
    <lineage>
        <taxon>Bacteria</taxon>
        <taxon>Pseudomonadati</taxon>
        <taxon>Acidobacteriota</taxon>
        <taxon>Terriglobia</taxon>
        <taxon>Candidatus Acidiferrales</taxon>
        <taxon>Candidatus Acidiferrum</taxon>
    </lineage>
</organism>
<feature type="compositionally biased region" description="Basic and acidic residues" evidence="1">
    <location>
        <begin position="94"/>
        <end position="105"/>
    </location>
</feature>
<evidence type="ECO:0000313" key="3">
    <source>
        <dbReference type="Proteomes" id="UP000567293"/>
    </source>
</evidence>
<reference evidence="2" key="1">
    <citation type="submission" date="2020-06" db="EMBL/GenBank/DDBJ databases">
        <title>Legume-microbial interactions unlock mineral nutrients during tropical forest succession.</title>
        <authorList>
            <person name="Epihov D.Z."/>
        </authorList>
    </citation>
    <scope>NUCLEOTIDE SEQUENCE [LARGE SCALE GENOMIC DNA]</scope>
    <source>
        <strain evidence="2">Pan2503</strain>
    </source>
</reference>
<dbReference type="Proteomes" id="UP000567293">
    <property type="component" value="Unassembled WGS sequence"/>
</dbReference>
<protein>
    <submittedName>
        <fullName evidence="2">Uncharacterized protein</fullName>
    </submittedName>
</protein>
<dbReference type="AlphaFoldDB" id="A0A7V8SZD5"/>